<dbReference type="Proteomes" id="UP001145050">
    <property type="component" value="Unassembled WGS sequence"/>
</dbReference>
<dbReference type="EMBL" id="JAMQKB010000005">
    <property type="protein sequence ID" value="MDC3424360.1"/>
    <property type="molecule type" value="Genomic_DNA"/>
</dbReference>
<proteinExistence type="predicted"/>
<evidence type="ECO:0000313" key="1">
    <source>
        <dbReference type="EMBL" id="MDC3424360.1"/>
    </source>
</evidence>
<protein>
    <submittedName>
        <fullName evidence="1">Uncharacterized protein</fullName>
    </submittedName>
</protein>
<sequence>MIGNEENSFNHDTIINQINPLDIEYFFRRTYFVIGDGMLVELVSLASESNEIVGNEEVKGCKVLATDSREISFSELPGDLAIPLAEKEVIKEVFKINNEQQYTRLHKKYKDNLFSVTKEVIDTLN</sequence>
<gene>
    <name evidence="1" type="ORF">NC797_07550</name>
</gene>
<dbReference type="AlphaFoldDB" id="A0A9X4ANB2"/>
<reference evidence="1" key="1">
    <citation type="submission" date="2022-06" db="EMBL/GenBank/DDBJ databases">
        <title>Aquibacillus sp. a new bacterium isolated from soil saline samples.</title>
        <authorList>
            <person name="Galisteo C."/>
            <person name="De La Haba R."/>
            <person name="Sanchez-Porro C."/>
            <person name="Ventosa A."/>
        </authorList>
    </citation>
    <scope>NUCLEOTIDE SEQUENCE</scope>
    <source>
        <strain evidence="1">3ASR75-11</strain>
    </source>
</reference>
<evidence type="ECO:0000313" key="2">
    <source>
        <dbReference type="Proteomes" id="UP001145050"/>
    </source>
</evidence>
<keyword evidence="2" id="KW-1185">Reference proteome</keyword>
<name>A0A9X4ANB2_9BACI</name>
<dbReference type="RefSeq" id="WP_272436164.1">
    <property type="nucleotide sequence ID" value="NZ_JAMQKB010000005.1"/>
</dbReference>
<organism evidence="1 2">
    <name type="scientific">Terrihalobacillus insolitus</name>
    <dbReference type="NCBI Taxonomy" id="2950438"/>
    <lineage>
        <taxon>Bacteria</taxon>
        <taxon>Bacillati</taxon>
        <taxon>Bacillota</taxon>
        <taxon>Bacilli</taxon>
        <taxon>Bacillales</taxon>
        <taxon>Bacillaceae</taxon>
        <taxon>Terrihalobacillus</taxon>
    </lineage>
</organism>
<accession>A0A9X4ANB2</accession>
<comment type="caution">
    <text evidence="1">The sequence shown here is derived from an EMBL/GenBank/DDBJ whole genome shotgun (WGS) entry which is preliminary data.</text>
</comment>